<evidence type="ECO:0000256" key="6">
    <source>
        <dbReference type="ARBA" id="ARBA00022842"/>
    </source>
</evidence>
<dbReference type="GO" id="GO:0004450">
    <property type="term" value="F:isocitrate dehydrogenase (NADP+) activity"/>
    <property type="evidence" value="ECO:0007669"/>
    <property type="project" value="UniProtKB-EC"/>
</dbReference>
<comment type="cofactor">
    <cofactor evidence="1">
        <name>Mn(2+)</name>
        <dbReference type="ChEBI" id="CHEBI:29035"/>
    </cofactor>
</comment>
<comment type="catalytic activity">
    <reaction evidence="10">
        <text>D-threo-isocitrate + NADP(+) = 2-oxoglutarate + CO2 + NADPH</text>
        <dbReference type="Rhea" id="RHEA:19629"/>
        <dbReference type="ChEBI" id="CHEBI:15562"/>
        <dbReference type="ChEBI" id="CHEBI:16526"/>
        <dbReference type="ChEBI" id="CHEBI:16810"/>
        <dbReference type="ChEBI" id="CHEBI:57783"/>
        <dbReference type="ChEBI" id="CHEBI:58349"/>
        <dbReference type="EC" id="1.1.1.42"/>
    </reaction>
</comment>
<dbReference type="GO" id="GO:0005777">
    <property type="term" value="C:peroxisome"/>
    <property type="evidence" value="ECO:0007669"/>
    <property type="project" value="TreeGrafter"/>
</dbReference>
<feature type="binding site" evidence="12">
    <location>
        <position position="176"/>
    </location>
    <ligand>
        <name>D-threo-isocitrate</name>
        <dbReference type="ChEBI" id="CHEBI:15562"/>
    </ligand>
</feature>
<dbReference type="SUPFAM" id="SSF53659">
    <property type="entry name" value="Isocitrate/Isopropylmalate dehydrogenase-like"/>
    <property type="match status" value="1"/>
</dbReference>
<keyword evidence="5 10" id="KW-0479">Metal-binding</keyword>
<dbReference type="GO" id="GO:0000287">
    <property type="term" value="F:magnesium ion binding"/>
    <property type="evidence" value="ECO:0007669"/>
    <property type="project" value="InterPro"/>
</dbReference>
<keyword evidence="16" id="KW-1185">Reference proteome</keyword>
<evidence type="ECO:0000256" key="10">
    <source>
        <dbReference type="PIRNR" id="PIRNR000108"/>
    </source>
</evidence>
<dbReference type="EC" id="1.1.1.42" evidence="10"/>
<dbReference type="GO" id="GO:0006099">
    <property type="term" value="P:tricarboxylic acid cycle"/>
    <property type="evidence" value="ECO:0007669"/>
    <property type="project" value="UniProtKB-KW"/>
</dbReference>
<proteinExistence type="inferred from homology"/>
<dbReference type="InterPro" id="IPR024084">
    <property type="entry name" value="IsoPropMal-DH-like_dom"/>
</dbReference>
<keyword evidence="3" id="KW-0329">Glyoxylate bypass</keyword>
<feature type="binding site" evidence="13">
    <location>
        <position position="293"/>
    </location>
    <ligand>
        <name>Mn(2+)</name>
        <dbReference type="ChEBI" id="CHEBI:29035"/>
    </ligand>
</feature>
<evidence type="ECO:0000313" key="16">
    <source>
        <dbReference type="Proteomes" id="UP001431783"/>
    </source>
</evidence>
<dbReference type="Pfam" id="PF00180">
    <property type="entry name" value="Iso_dh"/>
    <property type="match status" value="1"/>
</dbReference>
<evidence type="ECO:0000256" key="4">
    <source>
        <dbReference type="ARBA" id="ARBA00022532"/>
    </source>
</evidence>
<dbReference type="PANTHER" id="PTHR11822:SF21">
    <property type="entry name" value="ISOCITRATE DEHYDROGENASE [NADP], MITOCHONDRIAL"/>
    <property type="match status" value="1"/>
</dbReference>
<comment type="similarity">
    <text evidence="2 10">Belongs to the isocitrate and isopropylmalate dehydrogenases family.</text>
</comment>
<dbReference type="Gene3D" id="3.40.718.10">
    <property type="entry name" value="Isopropylmalate Dehydrogenase"/>
    <property type="match status" value="1"/>
</dbReference>
<evidence type="ECO:0000256" key="9">
    <source>
        <dbReference type="ARBA" id="ARBA00023211"/>
    </source>
</evidence>
<dbReference type="GO" id="GO:0005829">
    <property type="term" value="C:cytosol"/>
    <property type="evidence" value="ECO:0007669"/>
    <property type="project" value="TreeGrafter"/>
</dbReference>
<accession>A0AAW1V3J2</accession>
<keyword evidence="6 10" id="KW-0460">Magnesium</keyword>
<feature type="binding site" evidence="12">
    <location>
        <position position="121"/>
    </location>
    <ligand>
        <name>D-threo-isocitrate</name>
        <dbReference type="ChEBI" id="CHEBI:15562"/>
    </ligand>
</feature>
<comment type="cofactor">
    <cofactor evidence="10 13">
        <name>Mg(2+)</name>
        <dbReference type="ChEBI" id="CHEBI:18420"/>
    </cofactor>
    <cofactor evidence="10 13">
        <name>Mn(2+)</name>
        <dbReference type="ChEBI" id="CHEBI:29035"/>
    </cofactor>
    <text evidence="10 13">Binds 1 Mg(2+) or Mn(2+) ion per subunit.</text>
</comment>
<dbReference type="Proteomes" id="UP001431783">
    <property type="component" value="Unassembled WGS sequence"/>
</dbReference>
<evidence type="ECO:0000256" key="13">
    <source>
        <dbReference type="PIRSR" id="PIRSR000108-3"/>
    </source>
</evidence>
<evidence type="ECO:0000256" key="11">
    <source>
        <dbReference type="PIRSR" id="PIRSR000108-1"/>
    </source>
</evidence>
<organism evidence="15 16">
    <name type="scientific">Henosepilachna vigintioctopunctata</name>
    <dbReference type="NCBI Taxonomy" id="420089"/>
    <lineage>
        <taxon>Eukaryota</taxon>
        <taxon>Metazoa</taxon>
        <taxon>Ecdysozoa</taxon>
        <taxon>Arthropoda</taxon>
        <taxon>Hexapoda</taxon>
        <taxon>Insecta</taxon>
        <taxon>Pterygota</taxon>
        <taxon>Neoptera</taxon>
        <taxon>Endopterygota</taxon>
        <taxon>Coleoptera</taxon>
        <taxon>Polyphaga</taxon>
        <taxon>Cucujiformia</taxon>
        <taxon>Coccinelloidea</taxon>
        <taxon>Coccinellidae</taxon>
        <taxon>Epilachninae</taxon>
        <taxon>Epilachnini</taxon>
        <taxon>Henosepilachna</taxon>
    </lineage>
</organism>
<evidence type="ECO:0000256" key="1">
    <source>
        <dbReference type="ARBA" id="ARBA00001936"/>
    </source>
</evidence>
<dbReference type="PANTHER" id="PTHR11822">
    <property type="entry name" value="NADP-SPECIFIC ISOCITRATE DEHYDROGENASE"/>
    <property type="match status" value="1"/>
</dbReference>
<evidence type="ECO:0000256" key="2">
    <source>
        <dbReference type="ARBA" id="ARBA00007769"/>
    </source>
</evidence>
<keyword evidence="4 10" id="KW-0816">Tricarboxylic acid cycle</keyword>
<sequence length="449" mass="51039">MNKTVFDCLLSFSPLLTEREMLRIPVAVSSGLRCLTKNQRQYATTRKIVVQKPIVEIDGDEMTRVIFNSIKEKLIFPFVDLQRDYFDCSLTNRNKTENQVSKDAALAICKHNVGIKCSTITPEKEHIEEYKLTNLWPSPNGMLRNALNGTQFRESVICKNVRKYVPGWRDPIIMARHTFGDQYGGTNISVPGGNKVSINLKSSGDEKNIEVFNYSGKGVAMLTFNTEESIRAFAKSCFRMALDRNYPLFFASKNTLLKEYDKLFNETFQAVFDDEYKKQFESRGLTFKIRLIDDMAAQAMKSKGGFVWALKSYDGDVLSDVVGQGFGSMGLMIHSIISHDGKTVLTEPAHGTVTRHFRDYQKGKKTFTNPISSIFAWSRGLKHRALLDEHEELMNFTKSLEYSTIKTVENGWFTRDLAPCIKGESFTESDYLTTKAFIDAVSAHLIQNR</sequence>
<feature type="domain" description="Isopropylmalate dehydrogenase-like" evidence="14">
    <location>
        <begin position="53"/>
        <end position="441"/>
    </location>
</feature>
<feature type="site" description="Critical for catalysis" evidence="11">
    <location>
        <position position="253"/>
    </location>
</feature>
<evidence type="ECO:0000256" key="12">
    <source>
        <dbReference type="PIRSR" id="PIRSR000108-2"/>
    </source>
</evidence>
<keyword evidence="8 10" id="KW-0560">Oxidoreductase</keyword>
<evidence type="ECO:0000256" key="7">
    <source>
        <dbReference type="ARBA" id="ARBA00022857"/>
    </source>
</evidence>
<evidence type="ECO:0000256" key="8">
    <source>
        <dbReference type="ARBA" id="ARBA00023002"/>
    </source>
</evidence>
<dbReference type="EMBL" id="JARQZJ010000123">
    <property type="protein sequence ID" value="KAK9889834.1"/>
    <property type="molecule type" value="Genomic_DNA"/>
</dbReference>
<feature type="site" description="Critical for catalysis" evidence="11">
    <location>
        <position position="183"/>
    </location>
</feature>
<evidence type="ECO:0000259" key="14">
    <source>
        <dbReference type="SMART" id="SM01329"/>
    </source>
</evidence>
<dbReference type="GO" id="GO:0005739">
    <property type="term" value="C:mitochondrion"/>
    <property type="evidence" value="ECO:0007669"/>
    <property type="project" value="TreeGrafter"/>
</dbReference>
<comment type="caution">
    <text evidence="15">The sequence shown here is derived from an EMBL/GenBank/DDBJ whole genome shotgun (WGS) entry which is preliminary data.</text>
</comment>
<dbReference type="NCBIfam" id="NF006156">
    <property type="entry name" value="PRK08299.1"/>
    <property type="match status" value="1"/>
</dbReference>
<feature type="binding site" evidence="12">
    <location>
        <begin position="138"/>
        <end position="144"/>
    </location>
    <ligand>
        <name>D-threo-isocitrate</name>
        <dbReference type="ChEBI" id="CHEBI:15562"/>
    </ligand>
</feature>
<gene>
    <name evidence="15" type="ORF">WA026_007201</name>
</gene>
<dbReference type="GO" id="GO:0006102">
    <property type="term" value="P:isocitrate metabolic process"/>
    <property type="evidence" value="ECO:0007669"/>
    <property type="project" value="InterPro"/>
</dbReference>
<dbReference type="PIRSF" id="PIRSF000108">
    <property type="entry name" value="IDH_NADP"/>
    <property type="match status" value="1"/>
</dbReference>
<evidence type="ECO:0000313" key="15">
    <source>
        <dbReference type="EMBL" id="KAK9889834.1"/>
    </source>
</evidence>
<dbReference type="InterPro" id="IPR004790">
    <property type="entry name" value="Isocitrate_DH_NADP"/>
</dbReference>
<dbReference type="PROSITE" id="PS00470">
    <property type="entry name" value="IDH_IMDH"/>
    <property type="match status" value="1"/>
</dbReference>
<feature type="binding site" evidence="13">
    <location>
        <position position="316"/>
    </location>
    <ligand>
        <name>Mn(2+)</name>
        <dbReference type="ChEBI" id="CHEBI:29035"/>
    </ligand>
</feature>
<dbReference type="SMART" id="SM01329">
    <property type="entry name" value="Iso_dh"/>
    <property type="match status" value="1"/>
</dbReference>
<keyword evidence="9 10" id="KW-0464">Manganese</keyword>
<evidence type="ECO:0000256" key="3">
    <source>
        <dbReference type="ARBA" id="ARBA00022435"/>
    </source>
</evidence>
<evidence type="ECO:0000256" key="5">
    <source>
        <dbReference type="ARBA" id="ARBA00022723"/>
    </source>
</evidence>
<protein>
    <recommendedName>
        <fullName evidence="10">Isocitrate dehydrogenase [NADP]</fullName>
        <ecNumber evidence="10">1.1.1.42</ecNumber>
    </recommendedName>
</protein>
<dbReference type="GO" id="GO:0006739">
    <property type="term" value="P:NADP+ metabolic process"/>
    <property type="evidence" value="ECO:0007669"/>
    <property type="project" value="TreeGrafter"/>
</dbReference>
<dbReference type="GO" id="GO:0006097">
    <property type="term" value="P:glyoxylate cycle"/>
    <property type="evidence" value="ECO:0007669"/>
    <property type="project" value="UniProtKB-KW"/>
</dbReference>
<dbReference type="NCBIfam" id="TIGR00127">
    <property type="entry name" value="nadp_idh_euk"/>
    <property type="match status" value="1"/>
</dbReference>
<dbReference type="GO" id="GO:0051287">
    <property type="term" value="F:NAD binding"/>
    <property type="evidence" value="ECO:0007669"/>
    <property type="project" value="InterPro"/>
</dbReference>
<feature type="binding site" evidence="12">
    <location>
        <position position="153"/>
    </location>
    <ligand>
        <name>D-threo-isocitrate</name>
        <dbReference type="ChEBI" id="CHEBI:15562"/>
    </ligand>
</feature>
<dbReference type="InterPro" id="IPR019818">
    <property type="entry name" value="IsoCit/isopropylmalate_DH_CS"/>
</dbReference>
<reference evidence="15 16" key="1">
    <citation type="submission" date="2023-03" db="EMBL/GenBank/DDBJ databases">
        <title>Genome insight into feeding habits of ladybird beetles.</title>
        <authorList>
            <person name="Li H.-S."/>
            <person name="Huang Y.-H."/>
            <person name="Pang H."/>
        </authorList>
    </citation>
    <scope>NUCLEOTIDE SEQUENCE [LARGE SCALE GENOMIC DNA]</scope>
    <source>
        <strain evidence="15">SYSU_2023b</strain>
        <tissue evidence="15">Whole body</tissue>
    </source>
</reference>
<keyword evidence="7 10" id="KW-0521">NADP</keyword>
<dbReference type="AlphaFoldDB" id="A0AAW1V3J2"/>
<name>A0AAW1V3J2_9CUCU</name>